<evidence type="ECO:0000313" key="6">
    <source>
        <dbReference type="Proteomes" id="UP000184073"/>
    </source>
</evidence>
<sequence>MIVAVIGTGVIGSSWACLFLAKGLRVILTDPAPFAKQDFARFLETTWEVIPKNEIAAGASKENYQFTNDILPYLNEVDFVQENGPERIEIKTKLISQIDAHTRSNVIIASSSSGIPASQFVHECKVNPSRVLIAHPFNPPHLLPLVEIIPHPGSSNSSITKALEFYKALGKTPITLNHEVPGFVANRLQAALNNKAYSLVSRGVISAQDLDTAVTNGPGLRWALNGPFQTNALGGDGGTAGFSHRLQHLGSEIQKWERDMAEHRFDWSEAALGSLTDAVGVYLDGVDPADVKRERDRRLLRILELKRL</sequence>
<dbReference type="SUPFAM" id="SSF48179">
    <property type="entry name" value="6-phosphogluconate dehydrogenase C-terminal domain-like"/>
    <property type="match status" value="1"/>
</dbReference>
<dbReference type="EMBL" id="KV878138">
    <property type="protein sequence ID" value="OJJ07925.1"/>
    <property type="molecule type" value="Genomic_DNA"/>
</dbReference>
<name>A0A1L9Q2B6_ASPVE</name>
<dbReference type="AlphaFoldDB" id="A0A1L9Q2B6"/>
<protein>
    <recommendedName>
        <fullName evidence="7">3-hydroxyacyl-CoA dehydrogenase NAD binding domain-containing protein</fullName>
    </recommendedName>
</protein>
<dbReference type="Gene3D" id="1.10.1040.10">
    <property type="entry name" value="N-(1-d-carboxylethyl)-l-norvaline Dehydrogenase, domain 2"/>
    <property type="match status" value="1"/>
</dbReference>
<evidence type="ECO:0000256" key="2">
    <source>
        <dbReference type="ARBA" id="ARBA00023002"/>
    </source>
</evidence>
<evidence type="ECO:0000256" key="1">
    <source>
        <dbReference type="ARBA" id="ARBA00009463"/>
    </source>
</evidence>
<dbReference type="InterPro" id="IPR006176">
    <property type="entry name" value="3-OHacyl-CoA_DH_NAD-bd"/>
</dbReference>
<proteinExistence type="inferred from homology"/>
<dbReference type="GO" id="GO:0050104">
    <property type="term" value="F:L-gulonate 3-dehydrogenase activity"/>
    <property type="evidence" value="ECO:0007669"/>
    <property type="project" value="TreeGrafter"/>
</dbReference>
<evidence type="ECO:0000259" key="4">
    <source>
        <dbReference type="Pfam" id="PF02737"/>
    </source>
</evidence>
<keyword evidence="6" id="KW-1185">Reference proteome</keyword>
<organism evidence="5 6">
    <name type="scientific">Aspergillus versicolor CBS 583.65</name>
    <dbReference type="NCBI Taxonomy" id="1036611"/>
    <lineage>
        <taxon>Eukaryota</taxon>
        <taxon>Fungi</taxon>
        <taxon>Dikarya</taxon>
        <taxon>Ascomycota</taxon>
        <taxon>Pezizomycotina</taxon>
        <taxon>Eurotiomycetes</taxon>
        <taxon>Eurotiomycetidae</taxon>
        <taxon>Eurotiales</taxon>
        <taxon>Aspergillaceae</taxon>
        <taxon>Aspergillus</taxon>
        <taxon>Aspergillus subgen. Nidulantes</taxon>
    </lineage>
</organism>
<dbReference type="Pfam" id="PF02737">
    <property type="entry name" value="3HCDH_N"/>
    <property type="match status" value="1"/>
</dbReference>
<dbReference type="Proteomes" id="UP000184073">
    <property type="component" value="Unassembled WGS sequence"/>
</dbReference>
<dbReference type="PANTHER" id="PTHR48075">
    <property type="entry name" value="3-HYDROXYACYL-COA DEHYDROGENASE FAMILY PROTEIN"/>
    <property type="match status" value="1"/>
</dbReference>
<gene>
    <name evidence="5" type="ORF">ASPVEDRAFT_89158</name>
</gene>
<dbReference type="Pfam" id="PF00725">
    <property type="entry name" value="3HCDH"/>
    <property type="match status" value="1"/>
</dbReference>
<dbReference type="GeneID" id="63734050"/>
<comment type="similarity">
    <text evidence="1">Belongs to the 3-hydroxyacyl-CoA dehydrogenase family.</text>
</comment>
<evidence type="ECO:0000313" key="5">
    <source>
        <dbReference type="EMBL" id="OJJ07925.1"/>
    </source>
</evidence>
<dbReference type="InterPro" id="IPR006108">
    <property type="entry name" value="3HC_DH_C"/>
</dbReference>
<feature type="domain" description="3-hydroxyacyl-CoA dehydrogenase C-terminal" evidence="3">
    <location>
        <begin position="182"/>
        <end position="243"/>
    </location>
</feature>
<accession>A0A1L9Q2B6</accession>
<dbReference type="InterPro" id="IPR013328">
    <property type="entry name" value="6PGD_dom2"/>
</dbReference>
<dbReference type="RefSeq" id="XP_040673687.1">
    <property type="nucleotide sequence ID" value="XM_040818539.1"/>
</dbReference>
<dbReference type="OrthoDB" id="2021159at2759"/>
<dbReference type="GO" id="GO:0070403">
    <property type="term" value="F:NAD+ binding"/>
    <property type="evidence" value="ECO:0007669"/>
    <property type="project" value="InterPro"/>
</dbReference>
<feature type="domain" description="3-hydroxyacyl-CoA dehydrogenase NAD binding" evidence="4">
    <location>
        <begin position="3"/>
        <end position="177"/>
    </location>
</feature>
<dbReference type="PANTHER" id="PTHR48075:SF1">
    <property type="entry name" value="LAMBDA-CRYSTALLIN HOMOLOG"/>
    <property type="match status" value="1"/>
</dbReference>
<dbReference type="STRING" id="1036611.A0A1L9Q2B6"/>
<dbReference type="InterPro" id="IPR008927">
    <property type="entry name" value="6-PGluconate_DH-like_C_sf"/>
</dbReference>
<dbReference type="Gene3D" id="3.40.50.720">
    <property type="entry name" value="NAD(P)-binding Rossmann-like Domain"/>
    <property type="match status" value="1"/>
</dbReference>
<reference evidence="6" key="1">
    <citation type="journal article" date="2017" name="Genome Biol.">
        <title>Comparative genomics reveals high biological diversity and specific adaptations in the industrially and medically important fungal genus Aspergillus.</title>
        <authorList>
            <person name="de Vries R.P."/>
            <person name="Riley R."/>
            <person name="Wiebenga A."/>
            <person name="Aguilar-Osorio G."/>
            <person name="Amillis S."/>
            <person name="Uchima C.A."/>
            <person name="Anderluh G."/>
            <person name="Asadollahi M."/>
            <person name="Askin M."/>
            <person name="Barry K."/>
            <person name="Battaglia E."/>
            <person name="Bayram O."/>
            <person name="Benocci T."/>
            <person name="Braus-Stromeyer S.A."/>
            <person name="Caldana C."/>
            <person name="Canovas D."/>
            <person name="Cerqueira G.C."/>
            <person name="Chen F."/>
            <person name="Chen W."/>
            <person name="Choi C."/>
            <person name="Clum A."/>
            <person name="Dos Santos R.A."/>
            <person name="Damasio A.R."/>
            <person name="Diallinas G."/>
            <person name="Emri T."/>
            <person name="Fekete E."/>
            <person name="Flipphi M."/>
            <person name="Freyberg S."/>
            <person name="Gallo A."/>
            <person name="Gournas C."/>
            <person name="Habgood R."/>
            <person name="Hainaut M."/>
            <person name="Harispe M.L."/>
            <person name="Henrissat B."/>
            <person name="Hilden K.S."/>
            <person name="Hope R."/>
            <person name="Hossain A."/>
            <person name="Karabika E."/>
            <person name="Karaffa L."/>
            <person name="Karanyi Z."/>
            <person name="Krasevec N."/>
            <person name="Kuo A."/>
            <person name="Kusch H."/>
            <person name="LaButti K."/>
            <person name="Lagendijk E.L."/>
            <person name="Lapidus A."/>
            <person name="Levasseur A."/>
            <person name="Lindquist E."/>
            <person name="Lipzen A."/>
            <person name="Logrieco A.F."/>
            <person name="MacCabe A."/>
            <person name="Maekelae M.R."/>
            <person name="Malavazi I."/>
            <person name="Melin P."/>
            <person name="Meyer V."/>
            <person name="Mielnichuk N."/>
            <person name="Miskei M."/>
            <person name="Molnar A.P."/>
            <person name="Mule G."/>
            <person name="Ngan C.Y."/>
            <person name="Orejas M."/>
            <person name="Orosz E."/>
            <person name="Ouedraogo J.P."/>
            <person name="Overkamp K.M."/>
            <person name="Park H.-S."/>
            <person name="Perrone G."/>
            <person name="Piumi F."/>
            <person name="Punt P.J."/>
            <person name="Ram A.F."/>
            <person name="Ramon A."/>
            <person name="Rauscher S."/>
            <person name="Record E."/>
            <person name="Riano-Pachon D.M."/>
            <person name="Robert V."/>
            <person name="Roehrig J."/>
            <person name="Ruller R."/>
            <person name="Salamov A."/>
            <person name="Salih N.S."/>
            <person name="Samson R.A."/>
            <person name="Sandor E."/>
            <person name="Sanguinetti M."/>
            <person name="Schuetze T."/>
            <person name="Sepcic K."/>
            <person name="Shelest E."/>
            <person name="Sherlock G."/>
            <person name="Sophianopoulou V."/>
            <person name="Squina F.M."/>
            <person name="Sun H."/>
            <person name="Susca A."/>
            <person name="Todd R.B."/>
            <person name="Tsang A."/>
            <person name="Unkles S.E."/>
            <person name="van de Wiele N."/>
            <person name="van Rossen-Uffink D."/>
            <person name="Oliveira J.V."/>
            <person name="Vesth T.C."/>
            <person name="Visser J."/>
            <person name="Yu J.-H."/>
            <person name="Zhou M."/>
            <person name="Andersen M.R."/>
            <person name="Archer D.B."/>
            <person name="Baker S.E."/>
            <person name="Benoit I."/>
            <person name="Brakhage A.A."/>
            <person name="Braus G.H."/>
            <person name="Fischer R."/>
            <person name="Frisvad J.C."/>
            <person name="Goldman G.H."/>
            <person name="Houbraken J."/>
            <person name="Oakley B."/>
            <person name="Pocsi I."/>
            <person name="Scazzocchio C."/>
            <person name="Seiboth B."/>
            <person name="vanKuyk P.A."/>
            <person name="Wortman J."/>
            <person name="Dyer P.S."/>
            <person name="Grigoriev I.V."/>
        </authorList>
    </citation>
    <scope>NUCLEOTIDE SEQUENCE [LARGE SCALE GENOMIC DNA]</scope>
    <source>
        <strain evidence="6">CBS 583.65</strain>
    </source>
</reference>
<evidence type="ECO:0000259" key="3">
    <source>
        <dbReference type="Pfam" id="PF00725"/>
    </source>
</evidence>
<keyword evidence="2" id="KW-0560">Oxidoreductase</keyword>
<dbReference type="GO" id="GO:0006631">
    <property type="term" value="P:fatty acid metabolic process"/>
    <property type="evidence" value="ECO:0007669"/>
    <property type="project" value="InterPro"/>
</dbReference>
<dbReference type="InterPro" id="IPR036291">
    <property type="entry name" value="NAD(P)-bd_dom_sf"/>
</dbReference>
<dbReference type="SUPFAM" id="SSF51735">
    <property type="entry name" value="NAD(P)-binding Rossmann-fold domains"/>
    <property type="match status" value="1"/>
</dbReference>
<dbReference type="VEuPathDB" id="FungiDB:ASPVEDRAFT_89158"/>
<evidence type="ECO:0008006" key="7">
    <source>
        <dbReference type="Google" id="ProtNLM"/>
    </source>
</evidence>